<keyword evidence="16" id="KW-1185">Reference proteome</keyword>
<dbReference type="InterPro" id="IPR036010">
    <property type="entry name" value="2Fe-2S_ferredoxin-like_sf"/>
</dbReference>
<keyword evidence="5 10" id="KW-1278">Translocase</keyword>
<feature type="compositionally biased region" description="Low complexity" evidence="11">
    <location>
        <begin position="591"/>
        <end position="602"/>
    </location>
</feature>
<dbReference type="InterPro" id="IPR001041">
    <property type="entry name" value="2Fe-2S_ferredoxin-type"/>
</dbReference>
<evidence type="ECO:0000256" key="9">
    <source>
        <dbReference type="ARBA" id="ARBA00047712"/>
    </source>
</evidence>
<feature type="compositionally biased region" description="Low complexity" evidence="11">
    <location>
        <begin position="557"/>
        <end position="571"/>
    </location>
</feature>
<keyword evidence="4 10" id="KW-0479">Metal-binding</keyword>
<dbReference type="InterPro" id="IPR010228">
    <property type="entry name" value="NADH_UbQ_OxRdtase_Gsu"/>
</dbReference>
<dbReference type="Pfam" id="PF10588">
    <property type="entry name" value="NADH-G_4Fe-4S_3"/>
    <property type="match status" value="1"/>
</dbReference>
<dbReference type="GO" id="GO:0008137">
    <property type="term" value="F:NADH dehydrogenase (ubiquinone) activity"/>
    <property type="evidence" value="ECO:0007669"/>
    <property type="project" value="UniProtKB-UniRule"/>
</dbReference>
<evidence type="ECO:0000256" key="3">
    <source>
        <dbReference type="ARBA" id="ARBA00022485"/>
    </source>
</evidence>
<organism evidence="15 16">
    <name type="scientific">Wenxinia marina DSM 24838</name>
    <dbReference type="NCBI Taxonomy" id="1123501"/>
    <lineage>
        <taxon>Bacteria</taxon>
        <taxon>Pseudomonadati</taxon>
        <taxon>Pseudomonadota</taxon>
        <taxon>Alphaproteobacteria</taxon>
        <taxon>Rhodobacterales</taxon>
        <taxon>Roseobacteraceae</taxon>
        <taxon>Wenxinia</taxon>
    </lineage>
</organism>
<feature type="domain" description="4Fe-4S Mo/W bis-MGD-type" evidence="13">
    <location>
        <begin position="227"/>
        <end position="283"/>
    </location>
</feature>
<dbReference type="SMART" id="SM00929">
    <property type="entry name" value="NADH-G_4Fe-4S_3"/>
    <property type="match status" value="1"/>
</dbReference>
<comment type="similarity">
    <text evidence="2 10">Belongs to the complex I 75 kDa subunit family.</text>
</comment>
<dbReference type="InterPro" id="IPR050123">
    <property type="entry name" value="Prok_molybdopt-oxidoreductase"/>
</dbReference>
<dbReference type="AlphaFoldDB" id="A0A0D0NNN0"/>
<evidence type="ECO:0000256" key="10">
    <source>
        <dbReference type="RuleBase" id="RU003525"/>
    </source>
</evidence>
<dbReference type="GO" id="GO:0016651">
    <property type="term" value="F:oxidoreductase activity, acting on NAD(P)H"/>
    <property type="evidence" value="ECO:0007669"/>
    <property type="project" value="InterPro"/>
</dbReference>
<accession>A0A0D0NNN0</accession>
<evidence type="ECO:0000256" key="8">
    <source>
        <dbReference type="ARBA" id="ARBA00023027"/>
    </source>
</evidence>
<dbReference type="FunFam" id="3.30.200.210:FF:000002">
    <property type="entry name" value="NADH-ubiquinone oxidoreductase 75 kDa subunit"/>
    <property type="match status" value="1"/>
</dbReference>
<evidence type="ECO:0000313" key="15">
    <source>
        <dbReference type="EMBL" id="KIQ69875.1"/>
    </source>
</evidence>
<dbReference type="Pfam" id="PF22117">
    <property type="entry name" value="Fer4_Nqo3"/>
    <property type="match status" value="1"/>
</dbReference>
<feature type="compositionally biased region" description="Basic and acidic residues" evidence="11">
    <location>
        <begin position="649"/>
        <end position="660"/>
    </location>
</feature>
<dbReference type="EC" id="7.1.1.-" evidence="10"/>
<dbReference type="GO" id="GO:0048038">
    <property type="term" value="F:quinone binding"/>
    <property type="evidence" value="ECO:0007669"/>
    <property type="project" value="UniProtKB-UniRule"/>
</dbReference>
<evidence type="ECO:0000256" key="5">
    <source>
        <dbReference type="ARBA" id="ARBA00022967"/>
    </source>
</evidence>
<dbReference type="Gene3D" id="3.30.200.210">
    <property type="match status" value="1"/>
</dbReference>
<evidence type="ECO:0000256" key="1">
    <source>
        <dbReference type="ARBA" id="ARBA00001966"/>
    </source>
</evidence>
<evidence type="ECO:0000256" key="11">
    <source>
        <dbReference type="SAM" id="MobiDB-lite"/>
    </source>
</evidence>
<comment type="cofactor">
    <cofactor evidence="10">
        <name>[2Fe-2S] cluster</name>
        <dbReference type="ChEBI" id="CHEBI:190135"/>
    </cofactor>
    <text evidence="10">Binds 1 [2Fe-2S] cluster per subunit.</text>
</comment>
<dbReference type="PROSITE" id="PS00641">
    <property type="entry name" value="COMPLEX1_75K_1"/>
    <property type="match status" value="1"/>
</dbReference>
<feature type="domain" description="4Fe-4S His(Cys)3-ligated-type" evidence="14">
    <location>
        <begin position="90"/>
        <end position="129"/>
    </location>
</feature>
<dbReference type="GO" id="GO:0051537">
    <property type="term" value="F:2 iron, 2 sulfur cluster binding"/>
    <property type="evidence" value="ECO:0007669"/>
    <property type="project" value="UniProtKB-UniRule"/>
</dbReference>
<dbReference type="PROSITE" id="PS51085">
    <property type="entry name" value="2FE2S_FER_2"/>
    <property type="match status" value="1"/>
</dbReference>
<keyword evidence="7 10" id="KW-0411">Iron-sulfur</keyword>
<dbReference type="PROSITE" id="PS00643">
    <property type="entry name" value="COMPLEX1_75K_3"/>
    <property type="match status" value="1"/>
</dbReference>
<dbReference type="SUPFAM" id="SSF54292">
    <property type="entry name" value="2Fe-2S ferredoxin-like"/>
    <property type="match status" value="1"/>
</dbReference>
<gene>
    <name evidence="15" type="ORF">Wenmar_01445</name>
</gene>
<dbReference type="FunFam" id="3.10.20.740:FF:000001">
    <property type="entry name" value="NADH-quinone oxidoreductase subunit G"/>
    <property type="match status" value="1"/>
</dbReference>
<dbReference type="InterPro" id="IPR019574">
    <property type="entry name" value="NADH_UbQ_OxRdtase_Gsu_4Fe4S-bd"/>
</dbReference>
<keyword evidence="6 10" id="KW-0408">Iron</keyword>
<feature type="region of interest" description="Disordered" evidence="11">
    <location>
        <begin position="555"/>
        <end position="671"/>
    </location>
</feature>
<dbReference type="NCBIfam" id="TIGR01973">
    <property type="entry name" value="NuoG"/>
    <property type="match status" value="1"/>
</dbReference>
<evidence type="ECO:0000256" key="6">
    <source>
        <dbReference type="ARBA" id="ARBA00023004"/>
    </source>
</evidence>
<reference evidence="15 16" key="1">
    <citation type="submission" date="2013-01" db="EMBL/GenBank/DDBJ databases">
        <authorList>
            <person name="Fiebig A."/>
            <person name="Goeker M."/>
            <person name="Klenk H.-P.P."/>
        </authorList>
    </citation>
    <scope>NUCLEOTIDE SEQUENCE [LARGE SCALE GENOMIC DNA]</scope>
    <source>
        <strain evidence="15 16">DSM 24838</strain>
    </source>
</reference>
<dbReference type="Gene3D" id="3.10.20.740">
    <property type="match status" value="1"/>
</dbReference>
<dbReference type="InterPro" id="IPR006963">
    <property type="entry name" value="Mopterin_OxRdtase_4Fe-4S_dom"/>
</dbReference>
<keyword evidence="8 10" id="KW-0520">NAD</keyword>
<comment type="function">
    <text evidence="10">NDH-1 shuttles electrons from NADH, via FMN and iron-sulfur (Fe-S) centers, to quinones in the respiratory chain. Couples the redox reaction to proton translocation (for every two electrons transferred, four hydrogen ions are translocated across the cytoplasmic membrane), and thus conserves the redox energy in a proton gradient.</text>
</comment>
<comment type="cofactor">
    <cofactor evidence="1 10">
        <name>[4Fe-4S] cluster</name>
        <dbReference type="ChEBI" id="CHEBI:49883"/>
    </cofactor>
</comment>
<dbReference type="STRING" id="1123501.Wenmar_01445"/>
<dbReference type="PATRIC" id="fig|1123501.6.peg.1532"/>
<dbReference type="InterPro" id="IPR006656">
    <property type="entry name" value="Mopterin_OxRdtase"/>
</dbReference>
<dbReference type="PANTHER" id="PTHR43105">
    <property type="entry name" value="RESPIRATORY NITRATE REDUCTASE"/>
    <property type="match status" value="1"/>
</dbReference>
<dbReference type="SUPFAM" id="SSF53706">
    <property type="entry name" value="Formate dehydrogenase/DMSO reductase, domains 1-3"/>
    <property type="match status" value="1"/>
</dbReference>
<comment type="caution">
    <text evidence="15">The sequence shown here is derived from an EMBL/GenBank/DDBJ whole genome shotgun (WGS) entry which is preliminary data.</text>
</comment>
<feature type="compositionally biased region" description="Basic residues" evidence="11">
    <location>
        <begin position="611"/>
        <end position="623"/>
    </location>
</feature>
<sequence length="801" mass="84726">MSDLKKIIIDGHEVEVPGAMTLIQACEQVGIEIPRFCYHERLSIAGNCRMCLVEVVGGPPKPAASCAMQVKDLRPGPEGQPPVVKTNSPMVKKAREGVMEFLLINHPLDCPICDQGGECDLQDQAMAYGVDFSRYREPKRATEDLNLGPLVETHMTRCISCTRCVRFTTEVAGIDQMGQTGRGEDAEITAYLNETLDSNLQGNIIDLCPVGALVSKPYAFTARPWELSKTETIDVMDALGSNIRVDTKGREVMRILPRNHDGVNEEWISDKTRFVWDGLRRQRLDKPYIRENGRLRPASWPEALDKAAAAIKGATKVAGLVGDLAPVEAAFALKHLVEGQGGAVECRTDGAKLPAGNRYGYVGNAAIEDLDTARNILIVGANPAIEAPVLNARIRKAWIRGANVGLIGKAVDLTYDYEHMGTDRAALSMAMESADLVRDQAPLIVVGQGALSGDDGAAVLAQVAKMCAASGSRLLVLHTAASRVGAMDVGAVTEGGVAAALDGADVIYNLGADEIDVPGGAFVIYQGSHGDRGAHRADVILPAASYVEENGLFVNTEGRPPAGAPRRLPAGRGEGELGDPAGAVGRDRRAAAVGQHGPAAAGVGEGGSAPRRYRHAGRQRGPRGRGVGRDGDRRLRQPGPRLLPLQPDRPGERADGRAVGERQGPGRGADRGGIVRPLVIAAVVMAAGCTTADDAAAPSGPVYDGVETRLLEGDLVSFVVTMRGIEDAAPLEAYARCAAAQYALIRGYGFARHVRTLVEDGAGIWRADAVYTISPALPQGLRTIDAEVTVAECGLNGIPSV</sequence>
<dbReference type="CDD" id="cd00207">
    <property type="entry name" value="fer2"/>
    <property type="match status" value="1"/>
</dbReference>
<dbReference type="PROSITE" id="PS51257">
    <property type="entry name" value="PROKAR_LIPOPROTEIN"/>
    <property type="match status" value="1"/>
</dbReference>
<evidence type="ECO:0000256" key="2">
    <source>
        <dbReference type="ARBA" id="ARBA00005404"/>
    </source>
</evidence>
<keyword evidence="10" id="KW-0001">2Fe-2S</keyword>
<dbReference type="PROSITE" id="PS00642">
    <property type="entry name" value="COMPLEX1_75K_2"/>
    <property type="match status" value="1"/>
</dbReference>
<feature type="compositionally biased region" description="Low complexity" evidence="11">
    <location>
        <begin position="637"/>
        <end position="648"/>
    </location>
</feature>
<dbReference type="InterPro" id="IPR000283">
    <property type="entry name" value="NADH_UbQ_OxRdtase_75kDa_su_CS"/>
</dbReference>
<proteinExistence type="inferred from homology"/>
<evidence type="ECO:0000256" key="7">
    <source>
        <dbReference type="ARBA" id="ARBA00023014"/>
    </source>
</evidence>
<dbReference type="PANTHER" id="PTHR43105:SF13">
    <property type="entry name" value="NADH-UBIQUINONE OXIDOREDUCTASE 75 KDA SUBUNIT, MITOCHONDRIAL"/>
    <property type="match status" value="1"/>
</dbReference>
<dbReference type="EMBL" id="AONG01000008">
    <property type="protein sequence ID" value="KIQ69875.1"/>
    <property type="molecule type" value="Genomic_DNA"/>
</dbReference>
<evidence type="ECO:0000259" key="12">
    <source>
        <dbReference type="PROSITE" id="PS51085"/>
    </source>
</evidence>
<dbReference type="GO" id="GO:0042773">
    <property type="term" value="P:ATP synthesis coupled electron transport"/>
    <property type="evidence" value="ECO:0007669"/>
    <property type="project" value="InterPro"/>
</dbReference>
<dbReference type="GO" id="GO:0016020">
    <property type="term" value="C:membrane"/>
    <property type="evidence" value="ECO:0007669"/>
    <property type="project" value="InterPro"/>
</dbReference>
<dbReference type="Pfam" id="PF00384">
    <property type="entry name" value="Molybdopterin"/>
    <property type="match status" value="1"/>
</dbReference>
<dbReference type="SUPFAM" id="SSF54862">
    <property type="entry name" value="4Fe-4S ferredoxins"/>
    <property type="match status" value="1"/>
</dbReference>
<dbReference type="GO" id="GO:0046872">
    <property type="term" value="F:metal ion binding"/>
    <property type="evidence" value="ECO:0007669"/>
    <property type="project" value="UniProtKB-UniRule"/>
</dbReference>
<dbReference type="PROSITE" id="PS51669">
    <property type="entry name" value="4FE4S_MOW_BIS_MGD"/>
    <property type="match status" value="1"/>
</dbReference>
<name>A0A0D0NNN0_9RHOB</name>
<dbReference type="FunFam" id="3.30.70.20:FF:000002">
    <property type="entry name" value="NADH-ubiquinone oxidoreductase 75 kDa subunit"/>
    <property type="match status" value="1"/>
</dbReference>
<dbReference type="Pfam" id="PF13510">
    <property type="entry name" value="Fer2_4"/>
    <property type="match status" value="1"/>
</dbReference>
<dbReference type="GO" id="GO:0051539">
    <property type="term" value="F:4 iron, 4 sulfur cluster binding"/>
    <property type="evidence" value="ECO:0007669"/>
    <property type="project" value="UniProtKB-KW"/>
</dbReference>
<evidence type="ECO:0000259" key="13">
    <source>
        <dbReference type="PROSITE" id="PS51669"/>
    </source>
</evidence>
<evidence type="ECO:0000256" key="4">
    <source>
        <dbReference type="ARBA" id="ARBA00022723"/>
    </source>
</evidence>
<evidence type="ECO:0000313" key="16">
    <source>
        <dbReference type="Proteomes" id="UP000035100"/>
    </source>
</evidence>
<dbReference type="Proteomes" id="UP000035100">
    <property type="component" value="Unassembled WGS sequence"/>
</dbReference>
<dbReference type="Gene3D" id="3.30.70.20">
    <property type="match status" value="1"/>
</dbReference>
<feature type="domain" description="2Fe-2S ferredoxin-type" evidence="12">
    <location>
        <begin position="1"/>
        <end position="90"/>
    </location>
</feature>
<dbReference type="PROSITE" id="PS51839">
    <property type="entry name" value="4FE4S_HC3"/>
    <property type="match status" value="1"/>
</dbReference>
<evidence type="ECO:0000259" key="14">
    <source>
        <dbReference type="PROSITE" id="PS51839"/>
    </source>
</evidence>
<keyword evidence="10" id="KW-0874">Quinone</keyword>
<keyword evidence="3 10" id="KW-0004">4Fe-4S</keyword>
<dbReference type="InterPro" id="IPR054351">
    <property type="entry name" value="NADH_UbQ_OxRdtase_ferredoxin"/>
</dbReference>
<protein>
    <recommendedName>
        <fullName evidence="10">NADH-quinone oxidoreductase</fullName>
        <ecNumber evidence="10">7.1.1.-</ecNumber>
    </recommendedName>
</protein>
<keyword evidence="15" id="KW-0560">Oxidoreductase</keyword>
<comment type="catalytic activity">
    <reaction evidence="9 10">
        <text>a quinone + NADH + 5 H(+)(in) = a quinol + NAD(+) + 4 H(+)(out)</text>
        <dbReference type="Rhea" id="RHEA:57888"/>
        <dbReference type="ChEBI" id="CHEBI:15378"/>
        <dbReference type="ChEBI" id="CHEBI:24646"/>
        <dbReference type="ChEBI" id="CHEBI:57540"/>
        <dbReference type="ChEBI" id="CHEBI:57945"/>
        <dbReference type="ChEBI" id="CHEBI:132124"/>
    </reaction>
</comment>
<dbReference type="Pfam" id="PF22151">
    <property type="entry name" value="Fer4_NDSU1"/>
    <property type="match status" value="1"/>
</dbReference>
<dbReference type="eggNOG" id="COG1034">
    <property type="taxonomic scope" value="Bacteria"/>
</dbReference>